<dbReference type="GO" id="GO:0030276">
    <property type="term" value="F:clathrin binding"/>
    <property type="evidence" value="ECO:0007669"/>
    <property type="project" value="TreeGrafter"/>
</dbReference>
<keyword evidence="3" id="KW-0968">Cytoplasmic vesicle</keyword>
<evidence type="ECO:0000313" key="6">
    <source>
        <dbReference type="EMBL" id="CEF99221.1"/>
    </source>
</evidence>
<feature type="region of interest" description="Disordered" evidence="4">
    <location>
        <begin position="148"/>
        <end position="271"/>
    </location>
</feature>
<reference evidence="7" key="1">
    <citation type="journal article" date="2006" name="Proc. Natl. Acad. Sci. U.S.A.">
        <title>Genome analysis of the smallest free-living eukaryote Ostreococcus tauri unveils many unique features.</title>
        <authorList>
            <person name="Derelle E."/>
            <person name="Ferraz C."/>
            <person name="Rombauts S."/>
            <person name="Rouze P."/>
            <person name="Worden A.Z."/>
            <person name="Robbens S."/>
            <person name="Partensky F."/>
            <person name="Degroeve S."/>
            <person name="Echeynie S."/>
            <person name="Cooke R."/>
            <person name="Saeys Y."/>
            <person name="Wuyts J."/>
            <person name="Jabbari K."/>
            <person name="Bowler C."/>
            <person name="Panaud O."/>
            <person name="Piegu B."/>
            <person name="Ball S.G."/>
            <person name="Ral J.-P."/>
            <person name="Bouget F.-Y."/>
            <person name="Piganeau G."/>
            <person name="De Baets B."/>
            <person name="Picard A."/>
            <person name="Delseny M."/>
            <person name="Demaille J."/>
            <person name="Van de Peer Y."/>
            <person name="Moreau H."/>
        </authorList>
    </citation>
    <scope>NUCLEOTIDE SEQUENCE [LARGE SCALE GENOMIC DNA]</scope>
    <source>
        <strain evidence="7">OTTH 0595 / CCAP 157/2 / RCC745</strain>
    </source>
</reference>
<dbReference type="GO" id="GO:0005886">
    <property type="term" value="C:plasma membrane"/>
    <property type="evidence" value="ECO:0007669"/>
    <property type="project" value="TreeGrafter"/>
</dbReference>
<dbReference type="Pfam" id="PF01417">
    <property type="entry name" value="ENTH"/>
    <property type="match status" value="1"/>
</dbReference>
<dbReference type="FunFam" id="1.25.40.90:FF:000006">
    <property type="entry name" value="Clathrin interactor 1"/>
    <property type="match status" value="1"/>
</dbReference>
<feature type="compositionally biased region" description="Polar residues" evidence="4">
    <location>
        <begin position="237"/>
        <end position="246"/>
    </location>
</feature>
<organism evidence="6 7">
    <name type="scientific">Ostreococcus tauri</name>
    <name type="common">Marine green alga</name>
    <dbReference type="NCBI Taxonomy" id="70448"/>
    <lineage>
        <taxon>Eukaryota</taxon>
        <taxon>Viridiplantae</taxon>
        <taxon>Chlorophyta</taxon>
        <taxon>Mamiellophyceae</taxon>
        <taxon>Mamiellales</taxon>
        <taxon>Bathycoccaceae</taxon>
        <taxon>Ostreococcus</taxon>
    </lineage>
</organism>
<dbReference type="OrthoDB" id="4033880at2759"/>
<dbReference type="PANTHER" id="PTHR12276">
    <property type="entry name" value="EPSIN/ENT-RELATED"/>
    <property type="match status" value="1"/>
</dbReference>
<dbReference type="InParanoid" id="A0A090M4V0"/>
<evidence type="ECO:0000259" key="5">
    <source>
        <dbReference type="PROSITE" id="PS50942"/>
    </source>
</evidence>
<dbReference type="EMBL" id="CAID01000009">
    <property type="protein sequence ID" value="CEF99221.1"/>
    <property type="molecule type" value="Genomic_DNA"/>
</dbReference>
<evidence type="ECO:0000256" key="4">
    <source>
        <dbReference type="SAM" id="MobiDB-lite"/>
    </source>
</evidence>
<evidence type="ECO:0000256" key="1">
    <source>
        <dbReference type="ARBA" id="ARBA00004132"/>
    </source>
</evidence>
<proteinExistence type="inferred from homology"/>
<dbReference type="SMART" id="SM00273">
    <property type="entry name" value="ENTH"/>
    <property type="match status" value="1"/>
</dbReference>
<dbReference type="RefSeq" id="XP_003081400.2">
    <property type="nucleotide sequence ID" value="XM_003081352.2"/>
</dbReference>
<dbReference type="GO" id="GO:0005543">
    <property type="term" value="F:phospholipid binding"/>
    <property type="evidence" value="ECO:0007669"/>
    <property type="project" value="TreeGrafter"/>
</dbReference>
<name>A0A090M4V0_OSTTA</name>
<dbReference type="AlphaFoldDB" id="A0A090M4V0"/>
<feature type="compositionally biased region" description="Polar residues" evidence="4">
    <location>
        <begin position="431"/>
        <end position="448"/>
    </location>
</feature>
<protein>
    <submittedName>
        <fullName evidence="6">ENTH/VHS</fullName>
    </submittedName>
</protein>
<dbReference type="InterPro" id="IPR008942">
    <property type="entry name" value="ENTH_VHS"/>
</dbReference>
<dbReference type="InterPro" id="IPR013809">
    <property type="entry name" value="ENTH"/>
</dbReference>
<gene>
    <name evidence="6" type="ORF">OT_ostta09g04180</name>
</gene>
<dbReference type="KEGG" id="ota:OT_ostta09g04180"/>
<evidence type="ECO:0000313" key="7">
    <source>
        <dbReference type="Proteomes" id="UP000009170"/>
    </source>
</evidence>
<dbReference type="STRING" id="70448.A0A090M4V0"/>
<dbReference type="Proteomes" id="UP000009170">
    <property type="component" value="Unassembled WGS sequence"/>
</dbReference>
<feature type="compositionally biased region" description="Polar residues" evidence="4">
    <location>
        <begin position="180"/>
        <end position="190"/>
    </location>
</feature>
<evidence type="ECO:0000256" key="3">
    <source>
        <dbReference type="ARBA" id="ARBA00023329"/>
    </source>
</evidence>
<dbReference type="PANTHER" id="PTHR12276:SF45">
    <property type="entry name" value="CLATHRIN INTERACTOR 1"/>
    <property type="match status" value="1"/>
</dbReference>
<evidence type="ECO:0000256" key="2">
    <source>
        <dbReference type="ARBA" id="ARBA00010130"/>
    </source>
</evidence>
<dbReference type="PROSITE" id="PS50942">
    <property type="entry name" value="ENTH"/>
    <property type="match status" value="1"/>
</dbReference>
<dbReference type="GO" id="GO:0030125">
    <property type="term" value="C:clathrin vesicle coat"/>
    <property type="evidence" value="ECO:0007669"/>
    <property type="project" value="TreeGrafter"/>
</dbReference>
<feature type="compositionally biased region" description="Low complexity" evidence="4">
    <location>
        <begin position="198"/>
        <end position="212"/>
    </location>
</feature>
<keyword evidence="7" id="KW-1185">Reference proteome</keyword>
<sequence length="482" mass="50442">MLKNITRAITRAVPEDVREATRKKINQLKGVSDDEALVREATNADPWGPHGEQLRAIARLTLDGRWDVVWDVLRERMEVCRGEKWRQTYKALSVVEYLIANGAERIPEDVRRSRVLEDLVRFEHRDARGKDEGVNVRHRAEKIKSLIEDPESIREAREKAARNRGKYAGMSSADARHMKNQSSGGSWTTDSRVGGGSRSASASESEPASTARGEAERRTEAISGSSSHWERAPVAPSMTSHASHSAVTAKASADLGDKAATPKQANSTPQIIFRDVPVQAPPAASPEVLSFAPPPRASNAAVAAVNYSAGGATATPATSSIDDLLGNLGGESSMPAAPVAPAVSAASSGSQWGALDGLFSAQPTVQPAMQRAAAPSQQTDPFGAFGATPPPQPAVGNQFGFGLSPPMGASAHVGQNAVAQSSDPFGLASFGQASPTKARQPHASQSGPDNLADLTANLGLGTKGTSQSSGVPMSPFAGGSLI</sequence>
<comment type="caution">
    <text evidence="6">The sequence shown here is derived from an EMBL/GenBank/DDBJ whole genome shotgun (WGS) entry which is preliminary data.</text>
</comment>
<dbReference type="SUPFAM" id="SSF48464">
    <property type="entry name" value="ENTH/VHS domain"/>
    <property type="match status" value="1"/>
</dbReference>
<dbReference type="CDD" id="cd03571">
    <property type="entry name" value="ENTH"/>
    <property type="match status" value="1"/>
</dbReference>
<feature type="region of interest" description="Disordered" evidence="4">
    <location>
        <begin position="424"/>
        <end position="482"/>
    </location>
</feature>
<dbReference type="Gene3D" id="1.25.40.90">
    <property type="match status" value="1"/>
</dbReference>
<dbReference type="GO" id="GO:0005768">
    <property type="term" value="C:endosome"/>
    <property type="evidence" value="ECO:0007669"/>
    <property type="project" value="TreeGrafter"/>
</dbReference>
<reference evidence="6 7" key="2">
    <citation type="journal article" date="2014" name="BMC Genomics">
        <title>An improved genome of the model marine alga Ostreococcus tauri unfolds by assessing Illumina de novo assemblies.</title>
        <authorList>
            <person name="Blanc-Mathieu R."/>
            <person name="Verhelst B."/>
            <person name="Derelle E."/>
            <person name="Rombauts S."/>
            <person name="Bouget F.Y."/>
            <person name="Carre I."/>
            <person name="Chateau A."/>
            <person name="Eyre-Walker A."/>
            <person name="Grimsley N."/>
            <person name="Moreau H."/>
            <person name="Piegu B."/>
            <person name="Rivals E."/>
            <person name="Schackwitz W."/>
            <person name="Van de Peer Y."/>
            <person name="Piganeau G."/>
        </authorList>
    </citation>
    <scope>NUCLEOTIDE SEQUENCE [LARGE SCALE GENOMIC DNA]</scope>
    <source>
        <strain evidence="7">OTTH 0595 / CCAP 157/2 / RCC745</strain>
    </source>
</reference>
<dbReference type="GeneID" id="9831826"/>
<comment type="similarity">
    <text evidence="2">Belongs to the epsin family.</text>
</comment>
<accession>A0A090M4V0</accession>
<comment type="subcellular location">
    <subcellularLocation>
        <location evidence="1">Cytoplasmic vesicle</location>
        <location evidence="1">Clathrin-coated vesicle</location>
    </subcellularLocation>
</comment>
<feature type="domain" description="ENTH" evidence="5">
    <location>
        <begin position="26"/>
        <end position="157"/>
    </location>
</feature>
<feature type="compositionally biased region" description="Basic and acidic residues" evidence="4">
    <location>
        <begin position="148"/>
        <end position="161"/>
    </location>
</feature>
<dbReference type="GO" id="GO:0006897">
    <property type="term" value="P:endocytosis"/>
    <property type="evidence" value="ECO:0007669"/>
    <property type="project" value="TreeGrafter"/>
</dbReference>